<name>X1M8K6_9ZZZZ</name>
<dbReference type="EMBL" id="BARV01009274">
    <property type="protein sequence ID" value="GAI14436.1"/>
    <property type="molecule type" value="Genomic_DNA"/>
</dbReference>
<accession>X1M8K6</accession>
<sequence>PRGNSLIVLKYKRKKSIYQMQITDYIFMPEKQIFIASIPKQRIKGLKLLNGVPRKKKRKRGRKKDILKLFYKIDHFIKKGDFTPTKPCYLRRFRDIRVLPENEIIYPQISKVEILMLKALSGFTGFFEYLIYCNDFAYFDDLQVELENQGTTFKNKFVHDIIILEFARIQIGIDNYTAYMNAVKFLQASFLRDVLHDLEYFPDVDVVSHVLRVIPLEMLKNYFFKLLDESYEFKIVKNRILVWDGQFIHSNSSDNFNKEKGSYNDPDAGFCRHNGKIYGVGYKASTIYAFCGNRYIPVYCELFPGNQDEYSVLRDTF</sequence>
<feature type="non-terminal residue" evidence="1">
    <location>
        <position position="317"/>
    </location>
</feature>
<gene>
    <name evidence="1" type="ORF">S06H3_18360</name>
</gene>
<evidence type="ECO:0000313" key="1">
    <source>
        <dbReference type="EMBL" id="GAI14436.1"/>
    </source>
</evidence>
<reference evidence="1" key="1">
    <citation type="journal article" date="2014" name="Front. Microbiol.">
        <title>High frequency of phylogenetically diverse reductive dehalogenase-homologous genes in deep subseafloor sedimentary metagenomes.</title>
        <authorList>
            <person name="Kawai M."/>
            <person name="Futagami T."/>
            <person name="Toyoda A."/>
            <person name="Takaki Y."/>
            <person name="Nishi S."/>
            <person name="Hori S."/>
            <person name="Arai W."/>
            <person name="Tsubouchi T."/>
            <person name="Morono Y."/>
            <person name="Uchiyama I."/>
            <person name="Ito T."/>
            <person name="Fujiyama A."/>
            <person name="Inagaki F."/>
            <person name="Takami H."/>
        </authorList>
    </citation>
    <scope>NUCLEOTIDE SEQUENCE</scope>
    <source>
        <strain evidence="1">Expedition CK06-06</strain>
    </source>
</reference>
<dbReference type="AlphaFoldDB" id="X1M8K6"/>
<comment type="caution">
    <text evidence="1">The sequence shown here is derived from an EMBL/GenBank/DDBJ whole genome shotgun (WGS) entry which is preliminary data.</text>
</comment>
<protein>
    <submittedName>
        <fullName evidence="1">Uncharacterized protein</fullName>
    </submittedName>
</protein>
<proteinExistence type="predicted"/>
<organism evidence="1">
    <name type="scientific">marine sediment metagenome</name>
    <dbReference type="NCBI Taxonomy" id="412755"/>
    <lineage>
        <taxon>unclassified sequences</taxon>
        <taxon>metagenomes</taxon>
        <taxon>ecological metagenomes</taxon>
    </lineage>
</organism>
<feature type="non-terminal residue" evidence="1">
    <location>
        <position position="1"/>
    </location>
</feature>